<feature type="active site" description="Proton donor/acceptor" evidence="3">
    <location>
        <position position="140"/>
    </location>
</feature>
<reference evidence="5 6" key="1">
    <citation type="journal article" date="2009" name="Int. J. Syst. Evol. Microbiol.">
        <title>Paenibacillus contaminans sp. nov., isolated from a contaminated laboratory plate.</title>
        <authorList>
            <person name="Chou J.H."/>
            <person name="Lee J.H."/>
            <person name="Lin M.C."/>
            <person name="Chang P.S."/>
            <person name="Arun A.B."/>
            <person name="Young C.C."/>
            <person name="Chen W.M."/>
        </authorList>
    </citation>
    <scope>NUCLEOTIDE SEQUENCE [LARGE SCALE GENOMIC DNA]</scope>
    <source>
        <strain evidence="5 6">CKOBP-6</strain>
    </source>
</reference>
<keyword evidence="1 2" id="KW-0456">Lyase</keyword>
<dbReference type="Proteomes" id="UP000250369">
    <property type="component" value="Unassembled WGS sequence"/>
</dbReference>
<comment type="caution">
    <text evidence="5">The sequence shown here is derived from an EMBL/GenBank/DDBJ whole genome shotgun (WGS) entry which is preliminary data.</text>
</comment>
<dbReference type="Gene3D" id="3.20.20.70">
    <property type="entry name" value="Aldolase class I"/>
    <property type="match status" value="1"/>
</dbReference>
<dbReference type="PANTHER" id="PTHR42849:SF1">
    <property type="entry name" value="N-ACETYLNEURAMINATE LYASE"/>
    <property type="match status" value="1"/>
</dbReference>
<evidence type="ECO:0000256" key="4">
    <source>
        <dbReference type="PIRSR" id="PIRSR001365-2"/>
    </source>
</evidence>
<feature type="active site" description="Schiff-base intermediate with substrate" evidence="3">
    <location>
        <position position="168"/>
    </location>
</feature>
<accession>A0A329MFR4</accession>
<evidence type="ECO:0000313" key="5">
    <source>
        <dbReference type="EMBL" id="RAV18724.1"/>
    </source>
</evidence>
<dbReference type="OrthoDB" id="9782828at2"/>
<evidence type="ECO:0000256" key="3">
    <source>
        <dbReference type="PIRSR" id="PIRSR001365-1"/>
    </source>
</evidence>
<proteinExistence type="inferred from homology"/>
<sequence>MTTGRISEFEGIYVAMYSAYDEAGNVDGERVKKLARYYAGTGIKGLYVGGSSGEGMLQTVEERKRVLEAVVEEVKGELKILVHVGANATRESVELSKHAEHCGADVISAVPSIYYRLSEKAVENHWQQMIDSTSLPFIIYNIPQTTGFHLSMPLFERMAKQDKVIGVKMSGESTFELQQFKDAGGDDFLVFNGPDEQFLGGRAMGADGGIGGTYGVMPELFCALDRYYAEGKLEEAKSLQFKINRIIKKLLGYPSLYGACKAILALRGVETGQPRLPLLPVGEAYRDSLAELNREIEAVTEIVIEPDLRSDEIVR</sequence>
<comment type="similarity">
    <text evidence="2">Belongs to the DapA family.</text>
</comment>
<organism evidence="5 6">
    <name type="scientific">Paenibacillus contaminans</name>
    <dbReference type="NCBI Taxonomy" id="450362"/>
    <lineage>
        <taxon>Bacteria</taxon>
        <taxon>Bacillati</taxon>
        <taxon>Bacillota</taxon>
        <taxon>Bacilli</taxon>
        <taxon>Bacillales</taxon>
        <taxon>Paenibacillaceae</taxon>
        <taxon>Paenibacillus</taxon>
    </lineage>
</organism>
<dbReference type="GO" id="GO:0005829">
    <property type="term" value="C:cytosol"/>
    <property type="evidence" value="ECO:0007669"/>
    <property type="project" value="TreeGrafter"/>
</dbReference>
<dbReference type="RefSeq" id="WP_113033342.1">
    <property type="nucleotide sequence ID" value="NZ_QMFB01000015.1"/>
</dbReference>
<dbReference type="SUPFAM" id="SSF51569">
    <property type="entry name" value="Aldolase"/>
    <property type="match status" value="1"/>
</dbReference>
<evidence type="ECO:0000256" key="1">
    <source>
        <dbReference type="ARBA" id="ARBA00023239"/>
    </source>
</evidence>
<name>A0A329MFR4_9BACL</name>
<dbReference type="InterPro" id="IPR013785">
    <property type="entry name" value="Aldolase_TIM"/>
</dbReference>
<dbReference type="GO" id="GO:0019262">
    <property type="term" value="P:N-acetylneuraminate catabolic process"/>
    <property type="evidence" value="ECO:0007669"/>
    <property type="project" value="TreeGrafter"/>
</dbReference>
<evidence type="ECO:0000256" key="2">
    <source>
        <dbReference type="PIRNR" id="PIRNR001365"/>
    </source>
</evidence>
<feature type="binding site" evidence="4">
    <location>
        <position position="210"/>
    </location>
    <ligand>
        <name>pyruvate</name>
        <dbReference type="ChEBI" id="CHEBI:15361"/>
    </ligand>
</feature>
<dbReference type="SMART" id="SM01130">
    <property type="entry name" value="DHDPS"/>
    <property type="match status" value="1"/>
</dbReference>
<dbReference type="EMBL" id="QMFB01000015">
    <property type="protein sequence ID" value="RAV18724.1"/>
    <property type="molecule type" value="Genomic_DNA"/>
</dbReference>
<keyword evidence="6" id="KW-1185">Reference proteome</keyword>
<dbReference type="PRINTS" id="PR00146">
    <property type="entry name" value="DHPICSNTHASE"/>
</dbReference>
<dbReference type="InterPro" id="IPR002220">
    <property type="entry name" value="DapA-like"/>
</dbReference>
<evidence type="ECO:0000313" key="6">
    <source>
        <dbReference type="Proteomes" id="UP000250369"/>
    </source>
</evidence>
<gene>
    <name evidence="5" type="ORF">DQG23_23595</name>
</gene>
<protein>
    <submittedName>
        <fullName evidence="5">N-acetylneuraminate lyase</fullName>
    </submittedName>
</protein>
<dbReference type="PIRSF" id="PIRSF001365">
    <property type="entry name" value="DHDPS"/>
    <property type="match status" value="1"/>
</dbReference>
<dbReference type="PANTHER" id="PTHR42849">
    <property type="entry name" value="N-ACETYLNEURAMINATE LYASE"/>
    <property type="match status" value="1"/>
</dbReference>
<dbReference type="GO" id="GO:0008747">
    <property type="term" value="F:N-acetylneuraminate lyase activity"/>
    <property type="evidence" value="ECO:0007669"/>
    <property type="project" value="TreeGrafter"/>
</dbReference>
<dbReference type="AlphaFoldDB" id="A0A329MFR4"/>
<dbReference type="Pfam" id="PF00701">
    <property type="entry name" value="DHDPS"/>
    <property type="match status" value="1"/>
</dbReference>